<dbReference type="EC" id="2.3.1.-" evidence="2"/>
<name>A0ABV7JUC2_9ALTE</name>
<keyword evidence="2" id="KW-0012">Acyltransferase</keyword>
<keyword evidence="3" id="KW-1185">Reference proteome</keyword>
<keyword evidence="2" id="KW-0808">Transferase</keyword>
<dbReference type="EMBL" id="JBHRSX010000016">
    <property type="protein sequence ID" value="MFC3201680.1"/>
    <property type="molecule type" value="Genomic_DNA"/>
</dbReference>
<dbReference type="Pfam" id="PF00583">
    <property type="entry name" value="Acetyltransf_1"/>
    <property type="match status" value="1"/>
</dbReference>
<gene>
    <name evidence="2" type="ORF">ACFOEW_07615</name>
</gene>
<dbReference type="RefSeq" id="WP_123323488.1">
    <property type="nucleotide sequence ID" value="NZ_JBHRSX010000016.1"/>
</dbReference>
<dbReference type="Proteomes" id="UP001595477">
    <property type="component" value="Unassembled WGS sequence"/>
</dbReference>
<comment type="caution">
    <text evidence="2">The sequence shown here is derived from an EMBL/GenBank/DDBJ whole genome shotgun (WGS) entry which is preliminary data.</text>
</comment>
<feature type="domain" description="N-acetyltransferase" evidence="1">
    <location>
        <begin position="143"/>
        <end position="282"/>
    </location>
</feature>
<evidence type="ECO:0000259" key="1">
    <source>
        <dbReference type="PROSITE" id="PS51186"/>
    </source>
</evidence>
<evidence type="ECO:0000313" key="2">
    <source>
        <dbReference type="EMBL" id="MFC3201680.1"/>
    </source>
</evidence>
<dbReference type="PROSITE" id="PS51186">
    <property type="entry name" value="GNAT"/>
    <property type="match status" value="1"/>
</dbReference>
<dbReference type="GO" id="GO:0016746">
    <property type="term" value="F:acyltransferase activity"/>
    <property type="evidence" value="ECO:0007669"/>
    <property type="project" value="UniProtKB-KW"/>
</dbReference>
<dbReference type="SUPFAM" id="SSF55729">
    <property type="entry name" value="Acyl-CoA N-acyltransferases (Nat)"/>
    <property type="match status" value="1"/>
</dbReference>
<evidence type="ECO:0000313" key="3">
    <source>
        <dbReference type="Proteomes" id="UP001595477"/>
    </source>
</evidence>
<dbReference type="Gene3D" id="3.40.630.30">
    <property type="match status" value="1"/>
</dbReference>
<protein>
    <submittedName>
        <fullName evidence="2">GNAT family N-acetyltransferase</fullName>
        <ecNumber evidence="2">2.3.1.-</ecNumber>
    </submittedName>
</protein>
<accession>A0ABV7JUC2</accession>
<proteinExistence type="predicted"/>
<sequence length="282" mass="31444">MQVEDLTGVCSGALFSYFPDFLTVDGPVHFAAIVEDNRCLAVFAIGRMDQNDNDFYCFDMCLADGRPLQTNLQITQTLQQIKANAAEHGIRRLLKPALVAEQDVQVYLDAGMQIGRWSSFYDMDPIYVESSLAAVPDFAKSGISFHSYDHDVNAVNELCLNTMGVLTHGHFKATGNMPTNLDTSSSIACFYQGQAIAAFAALIDESKAYAYLDPLLVDPEYRRTALFSNIIRRVSKSLCEKGITKAQVQILEDNKPMVRFVERLKGCKTHRQATLYLVLEDD</sequence>
<dbReference type="InterPro" id="IPR016181">
    <property type="entry name" value="Acyl_CoA_acyltransferase"/>
</dbReference>
<dbReference type="InterPro" id="IPR000182">
    <property type="entry name" value="GNAT_dom"/>
</dbReference>
<reference evidence="3" key="1">
    <citation type="journal article" date="2019" name="Int. J. Syst. Evol. Microbiol.">
        <title>The Global Catalogue of Microorganisms (GCM) 10K type strain sequencing project: providing services to taxonomists for standard genome sequencing and annotation.</title>
        <authorList>
            <consortium name="The Broad Institute Genomics Platform"/>
            <consortium name="The Broad Institute Genome Sequencing Center for Infectious Disease"/>
            <person name="Wu L."/>
            <person name="Ma J."/>
        </authorList>
    </citation>
    <scope>NUCLEOTIDE SEQUENCE [LARGE SCALE GENOMIC DNA]</scope>
    <source>
        <strain evidence="3">KCTC 52449</strain>
    </source>
</reference>
<organism evidence="2 3">
    <name type="scientific">Alteromonas oceani</name>
    <dbReference type="NCBI Taxonomy" id="2071609"/>
    <lineage>
        <taxon>Bacteria</taxon>
        <taxon>Pseudomonadati</taxon>
        <taxon>Pseudomonadota</taxon>
        <taxon>Gammaproteobacteria</taxon>
        <taxon>Alteromonadales</taxon>
        <taxon>Alteromonadaceae</taxon>
        <taxon>Alteromonas/Salinimonas group</taxon>
        <taxon>Alteromonas</taxon>
    </lineage>
</organism>